<dbReference type="PROSITE" id="PS51257">
    <property type="entry name" value="PROKAR_LIPOPROTEIN"/>
    <property type="match status" value="1"/>
</dbReference>
<dbReference type="Gene3D" id="3.30.1150.10">
    <property type="match status" value="1"/>
</dbReference>
<proteinExistence type="predicted"/>
<evidence type="ECO:0000313" key="2">
    <source>
        <dbReference type="Proteomes" id="UP000831290"/>
    </source>
</evidence>
<gene>
    <name evidence="1" type="ORF">MQE35_07250</name>
</gene>
<accession>A0A9E7A3A6</accession>
<reference evidence="1" key="1">
    <citation type="submission" date="2022-03" db="EMBL/GenBank/DDBJ databases">
        <title>Description of Abyssus ytuae gen. nov., sp. nov., a novel member of the family Flavobacteriaceae isolated from the sediment of Mariana Trench.</title>
        <authorList>
            <person name="Zhang J."/>
            <person name="Xu X."/>
        </authorList>
    </citation>
    <scope>NUCLEOTIDE SEQUENCE</scope>
    <source>
        <strain evidence="1">MT3330</strain>
    </source>
</reference>
<name>A0A9E7A3A6_9FLAO</name>
<dbReference type="Proteomes" id="UP000831290">
    <property type="component" value="Chromosome"/>
</dbReference>
<organism evidence="1 2">
    <name type="scientific">Abyssalbus ytuae</name>
    <dbReference type="NCBI Taxonomy" id="2926907"/>
    <lineage>
        <taxon>Bacteria</taxon>
        <taxon>Pseudomonadati</taxon>
        <taxon>Bacteroidota</taxon>
        <taxon>Flavobacteriia</taxon>
        <taxon>Flavobacteriales</taxon>
        <taxon>Flavobacteriaceae</taxon>
        <taxon>Abyssalbus</taxon>
    </lineage>
</organism>
<dbReference type="KEGG" id="fbm:MQE35_07250"/>
<evidence type="ECO:0008006" key="3">
    <source>
        <dbReference type="Google" id="ProtNLM"/>
    </source>
</evidence>
<dbReference type="EMBL" id="CP094358">
    <property type="protein sequence ID" value="UOB19086.1"/>
    <property type="molecule type" value="Genomic_DNA"/>
</dbReference>
<keyword evidence="2" id="KW-1185">Reference proteome</keyword>
<dbReference type="RefSeq" id="WP_255845703.1">
    <property type="nucleotide sequence ID" value="NZ_CP094358.1"/>
</dbReference>
<protein>
    <recommendedName>
        <fullName evidence="3">TonB C-terminal domain-containing protein</fullName>
    </recommendedName>
</protein>
<evidence type="ECO:0000313" key="1">
    <source>
        <dbReference type="EMBL" id="UOB19086.1"/>
    </source>
</evidence>
<dbReference type="AlphaFoldDB" id="A0A9E7A3A6"/>
<sequence>MQKYVFLILFTLVISCEYFGLKKADKEQLLEKEMQSINWNDVDKYPLFENCDETASKTVQKDCFQTTLINYILNELSYQRIEVRRNLNDTVNVKLLISNEGKVSILEIQKSAVINQQIPQLDEYIKVAIENLPVIYPALKRDIPVATKFNLPIILKVY</sequence>